<evidence type="ECO:0000256" key="1">
    <source>
        <dbReference type="ARBA" id="ARBA00001922"/>
    </source>
</evidence>
<name>A0A932FYV5_UNCTE</name>
<keyword evidence="5" id="KW-0170">Cobalt</keyword>
<dbReference type="AlphaFoldDB" id="A0A932FYV5"/>
<keyword evidence="2" id="KW-0846">Cobalamin</keyword>
<dbReference type="Pfam" id="PF02310">
    <property type="entry name" value="B12-binding"/>
    <property type="match status" value="1"/>
</dbReference>
<gene>
    <name evidence="7" type="ORF">HYY20_08160</name>
</gene>
<dbReference type="GO" id="GO:0046872">
    <property type="term" value="F:metal ion binding"/>
    <property type="evidence" value="ECO:0007669"/>
    <property type="project" value="UniProtKB-KW"/>
</dbReference>
<organism evidence="7 8">
    <name type="scientific">Tectimicrobiota bacterium</name>
    <dbReference type="NCBI Taxonomy" id="2528274"/>
    <lineage>
        <taxon>Bacteria</taxon>
        <taxon>Pseudomonadati</taxon>
        <taxon>Nitrospinota/Tectimicrobiota group</taxon>
        <taxon>Candidatus Tectimicrobiota</taxon>
    </lineage>
</organism>
<feature type="domain" description="B12-binding" evidence="6">
    <location>
        <begin position="3"/>
        <end position="130"/>
    </location>
</feature>
<protein>
    <submittedName>
        <fullName evidence="7">Cobalamin B12-binding domain-containing protein</fullName>
    </submittedName>
</protein>
<accession>A0A932FYV5</accession>
<comment type="cofactor">
    <cofactor evidence="1">
        <name>adenosylcob(III)alamin</name>
        <dbReference type="ChEBI" id="CHEBI:18408"/>
    </cofactor>
</comment>
<evidence type="ECO:0000313" key="8">
    <source>
        <dbReference type="Proteomes" id="UP000769766"/>
    </source>
</evidence>
<dbReference type="GO" id="GO:0016853">
    <property type="term" value="F:isomerase activity"/>
    <property type="evidence" value="ECO:0007669"/>
    <property type="project" value="UniProtKB-KW"/>
</dbReference>
<evidence type="ECO:0000256" key="3">
    <source>
        <dbReference type="ARBA" id="ARBA00022723"/>
    </source>
</evidence>
<evidence type="ECO:0000259" key="6">
    <source>
        <dbReference type="PROSITE" id="PS51332"/>
    </source>
</evidence>
<evidence type="ECO:0000256" key="2">
    <source>
        <dbReference type="ARBA" id="ARBA00022628"/>
    </source>
</evidence>
<dbReference type="EMBL" id="JACPRF010000247">
    <property type="protein sequence ID" value="MBI2876839.1"/>
    <property type="molecule type" value="Genomic_DNA"/>
</dbReference>
<dbReference type="InterPro" id="IPR006159">
    <property type="entry name" value="Acid_CoA_mut_C"/>
</dbReference>
<evidence type="ECO:0000256" key="5">
    <source>
        <dbReference type="ARBA" id="ARBA00023285"/>
    </source>
</evidence>
<dbReference type="PROSITE" id="PS51332">
    <property type="entry name" value="B12_BINDING"/>
    <property type="match status" value="1"/>
</dbReference>
<proteinExistence type="predicted"/>
<keyword evidence="4" id="KW-0413">Isomerase</keyword>
<dbReference type="CDD" id="cd02071">
    <property type="entry name" value="MM_CoA_mut_B12_BD"/>
    <property type="match status" value="1"/>
</dbReference>
<keyword evidence="3" id="KW-0479">Metal-binding</keyword>
<dbReference type="InterPro" id="IPR036724">
    <property type="entry name" value="Cobalamin-bd_sf"/>
</dbReference>
<comment type="caution">
    <text evidence="7">The sequence shown here is derived from an EMBL/GenBank/DDBJ whole genome shotgun (WGS) entry which is preliminary data.</text>
</comment>
<sequence length="133" mass="14264">MRKIRVLLTKIGFDAHDRGVRVVASALKEDGMEVIYTGPWQSIEEVVEASLQEDVDVVGVSSLAYDHLLIPKLTSALREKGLTDVLVIAGGVVPAQDVPTLKSAGVAEVFPPGTPLDQIAGFIRGHVKRVPQV</sequence>
<dbReference type="Gene3D" id="3.40.50.280">
    <property type="entry name" value="Cobalamin-binding domain"/>
    <property type="match status" value="1"/>
</dbReference>
<dbReference type="SUPFAM" id="SSF52242">
    <property type="entry name" value="Cobalamin (vitamin B12)-binding domain"/>
    <property type="match status" value="1"/>
</dbReference>
<dbReference type="InterPro" id="IPR006158">
    <property type="entry name" value="Cobalamin-bd"/>
</dbReference>
<evidence type="ECO:0000313" key="7">
    <source>
        <dbReference type="EMBL" id="MBI2876839.1"/>
    </source>
</evidence>
<dbReference type="NCBIfam" id="TIGR00640">
    <property type="entry name" value="acid_CoA_mut_C"/>
    <property type="match status" value="1"/>
</dbReference>
<dbReference type="Proteomes" id="UP000769766">
    <property type="component" value="Unassembled WGS sequence"/>
</dbReference>
<evidence type="ECO:0000256" key="4">
    <source>
        <dbReference type="ARBA" id="ARBA00023235"/>
    </source>
</evidence>
<dbReference type="PANTHER" id="PTHR48101:SF1">
    <property type="entry name" value="METHYLMALONYL-COA MUTASE, LARGE SUBUNIT"/>
    <property type="match status" value="1"/>
</dbReference>
<dbReference type="PANTHER" id="PTHR48101">
    <property type="entry name" value="METHYLMALONYL-COA MUTASE, MITOCHONDRIAL-RELATED"/>
    <property type="match status" value="1"/>
</dbReference>
<dbReference type="GO" id="GO:0031419">
    <property type="term" value="F:cobalamin binding"/>
    <property type="evidence" value="ECO:0007669"/>
    <property type="project" value="UniProtKB-KW"/>
</dbReference>
<reference evidence="7" key="1">
    <citation type="submission" date="2020-07" db="EMBL/GenBank/DDBJ databases">
        <title>Huge and variable diversity of episymbiotic CPR bacteria and DPANN archaea in groundwater ecosystems.</title>
        <authorList>
            <person name="He C.Y."/>
            <person name="Keren R."/>
            <person name="Whittaker M."/>
            <person name="Farag I.F."/>
            <person name="Doudna J."/>
            <person name="Cate J.H.D."/>
            <person name="Banfield J.F."/>
        </authorList>
    </citation>
    <scope>NUCLEOTIDE SEQUENCE</scope>
    <source>
        <strain evidence="7">NC_groundwater_672_Ag_B-0.1um_62_36</strain>
    </source>
</reference>